<dbReference type="Proteomes" id="UP001519641">
    <property type="component" value="Unassembled WGS sequence"/>
</dbReference>
<evidence type="ECO:0000256" key="10">
    <source>
        <dbReference type="SAM" id="Phobius"/>
    </source>
</evidence>
<evidence type="ECO:0000256" key="9">
    <source>
        <dbReference type="SAM" id="MobiDB-lite"/>
    </source>
</evidence>
<evidence type="ECO:0000313" key="14">
    <source>
        <dbReference type="Proteomes" id="UP001519641"/>
    </source>
</evidence>
<keyword evidence="7" id="KW-0067">ATP-binding</keyword>
<sequence>MTVVPKPRPTWVRPAVQIGFVVVAVSLFAVAAPVTAVFYGVPVPLAMLATAVLSASIGLAPLVPRTASVAHLVALAGLGILTAPGTVGPWPVSVTSIIGLSVLLVVLGVRTTWRLTAVVWVAATLLTLLLIGVTPDRWGQVDVWATSFVVSAGDTLVVAAAAVVIGQRRSVREELAAARRDTELEQARRRTVEERSRIARELHDVVAHSMSVVHMQAESAPYRVSDLPPEARTEFAAIAETSRTALREMRQLLGTLRGDADAERAPQPRLADLHALVQATRAAGIPVELRLDEGLDPDLDDVDRLAQLTVYRVVQEALGNVVRHAPGATTVVTVGRHGPALTVEVANTAPPVGSVPGAPPDDGGFGLAGMRERVAALRGTIDHGPDPDGGFRVAVRLPTRPAATTSQPTADGASR</sequence>
<reference evidence="13 14" key="1">
    <citation type="submission" date="2021-05" db="EMBL/GenBank/DDBJ databases">
        <title>Whole genome sequence of Curtobacterium flaccumfaciens pv. flaccumfaciens strain CFBP 8819.</title>
        <authorList>
            <person name="Osdaghi E."/>
            <person name="Taghouti G."/>
            <person name="Portier P."/>
            <person name="Fazliarab A."/>
            <person name="Taghavi S.M."/>
            <person name="Briand M."/>
            <person name="Le-Saux M."/>
            <person name="Jacques M.-A."/>
        </authorList>
    </citation>
    <scope>NUCLEOTIDE SEQUENCE [LARGE SCALE GENOMIC DNA]</scope>
    <source>
        <strain evidence="13 14">CFBP 8819</strain>
    </source>
</reference>
<protein>
    <recommendedName>
        <fullName evidence="2">histidine kinase</fullName>
        <ecNumber evidence="2">2.7.13.3</ecNumber>
    </recommendedName>
</protein>
<dbReference type="PANTHER" id="PTHR24421">
    <property type="entry name" value="NITRATE/NITRITE SENSOR PROTEIN NARX-RELATED"/>
    <property type="match status" value="1"/>
</dbReference>
<dbReference type="PANTHER" id="PTHR24421:SF10">
    <property type="entry name" value="NITRATE_NITRITE SENSOR PROTEIN NARQ"/>
    <property type="match status" value="1"/>
</dbReference>
<evidence type="ECO:0000256" key="7">
    <source>
        <dbReference type="ARBA" id="ARBA00022840"/>
    </source>
</evidence>
<evidence type="ECO:0000256" key="8">
    <source>
        <dbReference type="ARBA" id="ARBA00023012"/>
    </source>
</evidence>
<feature type="transmembrane region" description="Helical" evidence="10">
    <location>
        <begin position="12"/>
        <end position="31"/>
    </location>
</feature>
<accession>A0ABS5VG84</accession>
<keyword evidence="8" id="KW-0902">Two-component regulatory system</keyword>
<comment type="caution">
    <text evidence="13">The sequence shown here is derived from an EMBL/GenBank/DDBJ whole genome shotgun (WGS) entry which is preliminary data.</text>
</comment>
<organism evidence="13 14">
    <name type="scientific">Curtobacterium aurantiacum</name>
    <dbReference type="NCBI Taxonomy" id="3236919"/>
    <lineage>
        <taxon>Bacteria</taxon>
        <taxon>Bacillati</taxon>
        <taxon>Actinomycetota</taxon>
        <taxon>Actinomycetes</taxon>
        <taxon>Micrococcales</taxon>
        <taxon>Microbacteriaceae</taxon>
        <taxon>Curtobacterium</taxon>
    </lineage>
</organism>
<keyword evidence="10" id="KW-0472">Membrane</keyword>
<dbReference type="CDD" id="cd16917">
    <property type="entry name" value="HATPase_UhpB-NarQ-NarX-like"/>
    <property type="match status" value="1"/>
</dbReference>
<dbReference type="GO" id="GO:0016301">
    <property type="term" value="F:kinase activity"/>
    <property type="evidence" value="ECO:0007669"/>
    <property type="project" value="UniProtKB-KW"/>
</dbReference>
<dbReference type="EMBL" id="JAHEWS010000010">
    <property type="protein sequence ID" value="MBT1587813.1"/>
    <property type="molecule type" value="Genomic_DNA"/>
</dbReference>
<gene>
    <name evidence="13" type="ORF">KK097_08285</name>
</gene>
<evidence type="ECO:0000256" key="1">
    <source>
        <dbReference type="ARBA" id="ARBA00000085"/>
    </source>
</evidence>
<evidence type="ECO:0000256" key="4">
    <source>
        <dbReference type="ARBA" id="ARBA00022679"/>
    </source>
</evidence>
<feature type="domain" description="Histidine kinase/HSP90-like ATPase" evidence="11">
    <location>
        <begin position="308"/>
        <end position="400"/>
    </location>
</feature>
<keyword evidence="5" id="KW-0547">Nucleotide-binding</keyword>
<dbReference type="InterPro" id="IPR036890">
    <property type="entry name" value="HATPase_C_sf"/>
</dbReference>
<dbReference type="EC" id="2.7.13.3" evidence="2"/>
<keyword evidence="10" id="KW-0812">Transmembrane</keyword>
<dbReference type="Gene3D" id="1.20.5.1930">
    <property type="match status" value="1"/>
</dbReference>
<keyword evidence="10" id="KW-1133">Transmembrane helix</keyword>
<dbReference type="RefSeq" id="WP_214544319.1">
    <property type="nucleotide sequence ID" value="NZ_JAHEWS010000010.1"/>
</dbReference>
<name>A0ABS5VG84_9MICO</name>
<dbReference type="Pfam" id="PF07730">
    <property type="entry name" value="HisKA_3"/>
    <property type="match status" value="1"/>
</dbReference>
<dbReference type="Gene3D" id="3.30.565.10">
    <property type="entry name" value="Histidine kinase-like ATPase, C-terminal domain"/>
    <property type="match status" value="1"/>
</dbReference>
<proteinExistence type="predicted"/>
<feature type="domain" description="Signal transduction histidine kinase subgroup 3 dimerisation and phosphoacceptor" evidence="12">
    <location>
        <begin position="194"/>
        <end position="259"/>
    </location>
</feature>
<evidence type="ECO:0000313" key="13">
    <source>
        <dbReference type="EMBL" id="MBT1587813.1"/>
    </source>
</evidence>
<evidence type="ECO:0000256" key="3">
    <source>
        <dbReference type="ARBA" id="ARBA00022553"/>
    </source>
</evidence>
<evidence type="ECO:0000256" key="2">
    <source>
        <dbReference type="ARBA" id="ARBA00012438"/>
    </source>
</evidence>
<feature type="transmembrane region" description="Helical" evidence="10">
    <location>
        <begin position="90"/>
        <end position="108"/>
    </location>
</feature>
<keyword evidence="14" id="KW-1185">Reference proteome</keyword>
<evidence type="ECO:0000259" key="11">
    <source>
        <dbReference type="Pfam" id="PF02518"/>
    </source>
</evidence>
<keyword evidence="6 13" id="KW-0418">Kinase</keyword>
<evidence type="ECO:0000259" key="12">
    <source>
        <dbReference type="Pfam" id="PF07730"/>
    </source>
</evidence>
<feature type="transmembrane region" description="Helical" evidence="10">
    <location>
        <begin position="145"/>
        <end position="165"/>
    </location>
</feature>
<dbReference type="InterPro" id="IPR050482">
    <property type="entry name" value="Sensor_HK_TwoCompSys"/>
</dbReference>
<feature type="transmembrane region" description="Helical" evidence="10">
    <location>
        <begin position="115"/>
        <end position="133"/>
    </location>
</feature>
<evidence type="ECO:0000256" key="5">
    <source>
        <dbReference type="ARBA" id="ARBA00022741"/>
    </source>
</evidence>
<dbReference type="SUPFAM" id="SSF55874">
    <property type="entry name" value="ATPase domain of HSP90 chaperone/DNA topoisomerase II/histidine kinase"/>
    <property type="match status" value="1"/>
</dbReference>
<comment type="catalytic activity">
    <reaction evidence="1">
        <text>ATP + protein L-histidine = ADP + protein N-phospho-L-histidine.</text>
        <dbReference type="EC" id="2.7.13.3"/>
    </reaction>
</comment>
<keyword evidence="4" id="KW-0808">Transferase</keyword>
<dbReference type="InterPro" id="IPR011712">
    <property type="entry name" value="Sig_transdc_His_kin_sub3_dim/P"/>
</dbReference>
<evidence type="ECO:0000256" key="6">
    <source>
        <dbReference type="ARBA" id="ARBA00022777"/>
    </source>
</evidence>
<keyword evidence="3" id="KW-0597">Phosphoprotein</keyword>
<feature type="transmembrane region" description="Helical" evidence="10">
    <location>
        <begin position="37"/>
        <end position="60"/>
    </location>
</feature>
<feature type="region of interest" description="Disordered" evidence="9">
    <location>
        <begin position="379"/>
        <end position="415"/>
    </location>
</feature>
<dbReference type="InterPro" id="IPR003594">
    <property type="entry name" value="HATPase_dom"/>
</dbReference>
<dbReference type="Pfam" id="PF02518">
    <property type="entry name" value="HATPase_c"/>
    <property type="match status" value="1"/>
</dbReference>